<dbReference type="GO" id="GO:0003677">
    <property type="term" value="F:DNA binding"/>
    <property type="evidence" value="ECO:0007669"/>
    <property type="project" value="InterPro"/>
</dbReference>
<dbReference type="GO" id="GO:0015074">
    <property type="term" value="P:DNA integration"/>
    <property type="evidence" value="ECO:0007669"/>
    <property type="project" value="InterPro"/>
</dbReference>
<dbReference type="Proteomes" id="UP000324800">
    <property type="component" value="Unassembled WGS sequence"/>
</dbReference>
<dbReference type="EMBL" id="SNRW01006016">
    <property type="protein sequence ID" value="KAA6383898.1"/>
    <property type="molecule type" value="Genomic_DNA"/>
</dbReference>
<dbReference type="InterPro" id="IPR002104">
    <property type="entry name" value="Integrase_catalytic"/>
</dbReference>
<dbReference type="InterPro" id="IPR013762">
    <property type="entry name" value="Integrase-like_cat_sf"/>
</dbReference>
<keyword evidence="1" id="KW-0233">DNA recombination</keyword>
<dbReference type="GO" id="GO:0006310">
    <property type="term" value="P:DNA recombination"/>
    <property type="evidence" value="ECO:0007669"/>
    <property type="project" value="UniProtKB-KW"/>
</dbReference>
<comment type="caution">
    <text evidence="3">The sequence shown here is derived from an EMBL/GenBank/DDBJ whole genome shotgun (WGS) entry which is preliminary data.</text>
</comment>
<evidence type="ECO:0000313" key="3">
    <source>
        <dbReference type="EMBL" id="KAA6383898.1"/>
    </source>
</evidence>
<reference evidence="3 4" key="1">
    <citation type="submission" date="2019-03" db="EMBL/GenBank/DDBJ databases">
        <title>Single cell metagenomics reveals metabolic interactions within the superorganism composed of flagellate Streblomastix strix and complex community of Bacteroidetes bacteria on its surface.</title>
        <authorList>
            <person name="Treitli S.C."/>
            <person name="Kolisko M."/>
            <person name="Husnik F."/>
            <person name="Keeling P."/>
            <person name="Hampl V."/>
        </authorList>
    </citation>
    <scope>NUCLEOTIDE SEQUENCE [LARGE SCALE GENOMIC DNA]</scope>
    <source>
        <strain evidence="3">ST1C</strain>
    </source>
</reference>
<proteinExistence type="predicted"/>
<accession>A0A5J4VMR4</accession>
<dbReference type="PROSITE" id="PS51898">
    <property type="entry name" value="TYR_RECOMBINASE"/>
    <property type="match status" value="1"/>
</dbReference>
<dbReference type="InterPro" id="IPR011010">
    <property type="entry name" value="DNA_brk_join_enz"/>
</dbReference>
<feature type="domain" description="Tyr recombinase" evidence="2">
    <location>
        <begin position="107"/>
        <end position="292"/>
    </location>
</feature>
<name>A0A5J4VMR4_9EUKA</name>
<evidence type="ECO:0000256" key="1">
    <source>
        <dbReference type="ARBA" id="ARBA00023172"/>
    </source>
</evidence>
<sequence length="297" mass="34722">METWRKRRAGIHILKEYMDEKEMNLNKMKEIRPDVMLVNMLTWRNDKGGTRCIADMQKIRTHVGVDLGMFHNSNDVAKSSIVIAAVKHLELAQRSQSKYSRTWDLDLLLSYLSREEWKQCKQTMSYSMALLVAFTAARMTELTRMWRKDVKIDEQKMMLQTRIVKGKKIREYSIELRRQGSSYRPVRALETWLNDENALKEEGSAIWINIEKKKRPLSPQECGQILRSVLDEIGIEKEYGGVTIRQAMMTKLRREGVTQEEVNTYTRHAPGSNVVDVFYNKPVGRDLRALLLLKQII</sequence>
<evidence type="ECO:0000313" key="4">
    <source>
        <dbReference type="Proteomes" id="UP000324800"/>
    </source>
</evidence>
<evidence type="ECO:0000259" key="2">
    <source>
        <dbReference type="PROSITE" id="PS51898"/>
    </source>
</evidence>
<organism evidence="3 4">
    <name type="scientific">Streblomastix strix</name>
    <dbReference type="NCBI Taxonomy" id="222440"/>
    <lineage>
        <taxon>Eukaryota</taxon>
        <taxon>Metamonada</taxon>
        <taxon>Preaxostyla</taxon>
        <taxon>Oxymonadida</taxon>
        <taxon>Streblomastigidae</taxon>
        <taxon>Streblomastix</taxon>
    </lineage>
</organism>
<protein>
    <recommendedName>
        <fullName evidence="2">Tyr recombinase domain-containing protein</fullName>
    </recommendedName>
</protein>
<gene>
    <name evidence="3" type="ORF">EZS28_020577</name>
</gene>
<dbReference type="AlphaFoldDB" id="A0A5J4VMR4"/>
<dbReference type="Pfam" id="PF00589">
    <property type="entry name" value="Phage_integrase"/>
    <property type="match status" value="1"/>
</dbReference>
<dbReference type="Gene3D" id="1.10.443.10">
    <property type="entry name" value="Intergrase catalytic core"/>
    <property type="match status" value="1"/>
</dbReference>
<dbReference type="SUPFAM" id="SSF56349">
    <property type="entry name" value="DNA breaking-rejoining enzymes"/>
    <property type="match status" value="1"/>
</dbReference>